<dbReference type="InterPro" id="IPR024936">
    <property type="entry name" value="Cyclophilin-type_PPIase"/>
</dbReference>
<dbReference type="PIRSF" id="PIRSF001467">
    <property type="entry name" value="Peptidylpro_ismrse"/>
    <property type="match status" value="1"/>
</dbReference>
<organism evidence="7 8">
    <name type="scientific">Chloracidobacterium sp. N</name>
    <dbReference type="NCBI Taxonomy" id="2821540"/>
    <lineage>
        <taxon>Bacteria</taxon>
        <taxon>Pseudomonadati</taxon>
        <taxon>Acidobacteriota</taxon>
        <taxon>Terriglobia</taxon>
        <taxon>Terriglobales</taxon>
        <taxon>Acidobacteriaceae</taxon>
        <taxon>Chloracidobacterium</taxon>
        <taxon>Chloracidobacterium aggregatum</taxon>
    </lineage>
</organism>
<dbReference type="GO" id="GO:0003755">
    <property type="term" value="F:peptidyl-prolyl cis-trans isomerase activity"/>
    <property type="evidence" value="ECO:0007669"/>
    <property type="project" value="UniProtKB-EC"/>
</dbReference>
<dbReference type="InterPro" id="IPR029000">
    <property type="entry name" value="Cyclophilin-like_dom_sf"/>
</dbReference>
<dbReference type="PROSITE" id="PS00170">
    <property type="entry name" value="CSA_PPIASE_1"/>
    <property type="match status" value="1"/>
</dbReference>
<evidence type="ECO:0000256" key="5">
    <source>
        <dbReference type="RuleBase" id="RU363019"/>
    </source>
</evidence>
<evidence type="ECO:0000256" key="4">
    <source>
        <dbReference type="ARBA" id="ARBA00023235"/>
    </source>
</evidence>
<gene>
    <name evidence="7" type="ORF">J8C05_08355</name>
</gene>
<dbReference type="SUPFAM" id="SSF50891">
    <property type="entry name" value="Cyclophilin-like"/>
    <property type="match status" value="1"/>
</dbReference>
<protein>
    <recommendedName>
        <fullName evidence="5">Peptidyl-prolyl cis-trans isomerase</fullName>
        <shortName evidence="5">PPIase</shortName>
        <ecNumber evidence="5">5.2.1.8</ecNumber>
    </recommendedName>
</protein>
<dbReference type="EC" id="5.2.1.8" evidence="5"/>
<dbReference type="RefSeq" id="WP_058867072.1">
    <property type="nucleotide sequence ID" value="NZ_CP072642.1"/>
</dbReference>
<dbReference type="PRINTS" id="PR00153">
    <property type="entry name" value="CSAPPISMRASE"/>
</dbReference>
<name>A0ABX8AYD7_9BACT</name>
<evidence type="ECO:0000313" key="8">
    <source>
        <dbReference type="Proteomes" id="UP000677668"/>
    </source>
</evidence>
<evidence type="ECO:0000259" key="6">
    <source>
        <dbReference type="PROSITE" id="PS50072"/>
    </source>
</evidence>
<evidence type="ECO:0000256" key="3">
    <source>
        <dbReference type="ARBA" id="ARBA00023110"/>
    </source>
</evidence>
<dbReference type="PANTHER" id="PTHR45625:SF4">
    <property type="entry name" value="PEPTIDYLPROLYL ISOMERASE DOMAIN AND WD REPEAT-CONTAINING PROTEIN 1"/>
    <property type="match status" value="1"/>
</dbReference>
<evidence type="ECO:0000256" key="2">
    <source>
        <dbReference type="ARBA" id="ARBA00007365"/>
    </source>
</evidence>
<dbReference type="PROSITE" id="PS50072">
    <property type="entry name" value="CSA_PPIASE_2"/>
    <property type="match status" value="1"/>
</dbReference>
<comment type="function">
    <text evidence="1 5">PPIases accelerate the folding of proteins. It catalyzes the cis-trans isomerization of proline imidic peptide bonds in oligopeptides.</text>
</comment>
<keyword evidence="4 5" id="KW-0413">Isomerase</keyword>
<feature type="domain" description="PPIase cyclophilin-type" evidence="6">
    <location>
        <begin position="3"/>
        <end position="160"/>
    </location>
</feature>
<dbReference type="InterPro" id="IPR002130">
    <property type="entry name" value="Cyclophilin-type_PPIase_dom"/>
</dbReference>
<evidence type="ECO:0000256" key="1">
    <source>
        <dbReference type="ARBA" id="ARBA00002388"/>
    </source>
</evidence>
<dbReference type="PANTHER" id="PTHR45625">
    <property type="entry name" value="PEPTIDYL-PROLYL CIS-TRANS ISOMERASE-RELATED"/>
    <property type="match status" value="1"/>
</dbReference>
<dbReference type="Proteomes" id="UP000677668">
    <property type="component" value="Chromosome 1"/>
</dbReference>
<keyword evidence="8" id="KW-1185">Reference proteome</keyword>
<dbReference type="InterPro" id="IPR044666">
    <property type="entry name" value="Cyclophilin_A-like"/>
</dbReference>
<reference evidence="7 8" key="1">
    <citation type="submission" date="2021-03" db="EMBL/GenBank/DDBJ databases">
        <title>Genomic and phenotypic characterization of Chloracidobacterium isolates provides evidence for multiple species.</title>
        <authorList>
            <person name="Saini M.K."/>
            <person name="Costas A.M.G."/>
            <person name="Tank M."/>
            <person name="Bryant D.A."/>
        </authorList>
    </citation>
    <scope>NUCLEOTIDE SEQUENCE [LARGE SCALE GENOMIC DNA]</scope>
    <source>
        <strain evidence="7 8">N</strain>
    </source>
</reference>
<evidence type="ECO:0000313" key="7">
    <source>
        <dbReference type="EMBL" id="QUV93380.1"/>
    </source>
</evidence>
<comment type="catalytic activity">
    <reaction evidence="5">
        <text>[protein]-peptidylproline (omega=180) = [protein]-peptidylproline (omega=0)</text>
        <dbReference type="Rhea" id="RHEA:16237"/>
        <dbReference type="Rhea" id="RHEA-COMP:10747"/>
        <dbReference type="Rhea" id="RHEA-COMP:10748"/>
        <dbReference type="ChEBI" id="CHEBI:83833"/>
        <dbReference type="ChEBI" id="CHEBI:83834"/>
        <dbReference type="EC" id="5.2.1.8"/>
    </reaction>
</comment>
<accession>A0ABX8AYD7</accession>
<keyword evidence="3 5" id="KW-0697">Rotamase</keyword>
<dbReference type="EMBL" id="CP072642">
    <property type="protein sequence ID" value="QUV93380.1"/>
    <property type="molecule type" value="Genomic_DNA"/>
</dbReference>
<dbReference type="InterPro" id="IPR020892">
    <property type="entry name" value="Cyclophilin-type_PPIase_CS"/>
</dbReference>
<dbReference type="Pfam" id="PF00160">
    <property type="entry name" value="Pro_isomerase"/>
    <property type="match status" value="1"/>
</dbReference>
<sequence length="166" mass="17954">MSTRRIATLVTNHGTIQFELLSGEAPRTVENFTLLANRGYYTNVTFHRVIRGFMIQGGDPTGTGAGGTSAFGREFEDEINPASPLYRTGYVPGIVAMANRGPNTNGSQFFIMHKKSALPPNYTIFGRVIAGQEVVDAIAETPTNAQDRPLKPVIIESARVEEVPAG</sequence>
<comment type="similarity">
    <text evidence="2 5">Belongs to the cyclophilin-type PPIase family.</text>
</comment>
<dbReference type="Gene3D" id="2.40.100.10">
    <property type="entry name" value="Cyclophilin-like"/>
    <property type="match status" value="1"/>
</dbReference>
<proteinExistence type="inferred from homology"/>